<evidence type="ECO:0000313" key="1">
    <source>
        <dbReference type="EMBL" id="PSS02337.1"/>
    </source>
</evidence>
<keyword evidence="2" id="KW-1185">Reference proteome</keyword>
<dbReference type="InParanoid" id="A0A2T3AL35"/>
<proteinExistence type="predicted"/>
<gene>
    <name evidence="1" type="ORF">BD289DRAFT_422486</name>
</gene>
<evidence type="ECO:0000313" key="2">
    <source>
        <dbReference type="Proteomes" id="UP000241462"/>
    </source>
</evidence>
<accession>A0A2T3AL35</accession>
<sequence length="203" mass="21901">MRVPSCTVASALGLSSNSQRLSSAGGPNNYARQSFRRGQCPFKQRLGALLLGCLLEQLGQRKPAMLLDRKLPVQKAGTGIPLHAQRGHSWRPGLPDQSPCGPDRCKVRCITVSQPRRDSKGTHTQSLLSRSLSLSLSRTHARSLLRSYSFFSSYPTTTAASLVPMAYGSPMDGDAGIWSDACARVSCEPVGRRCDQETSKAGP</sequence>
<dbReference type="Proteomes" id="UP000241462">
    <property type="component" value="Unassembled WGS sequence"/>
</dbReference>
<dbReference type="AlphaFoldDB" id="A0A2T3AL35"/>
<reference evidence="1 2" key="1">
    <citation type="journal article" date="2018" name="Mycol. Prog.">
        <title>Coniella lustricola, a new species from submerged detritus.</title>
        <authorList>
            <person name="Raudabaugh D.B."/>
            <person name="Iturriaga T."/>
            <person name="Carver A."/>
            <person name="Mondo S."/>
            <person name="Pangilinan J."/>
            <person name="Lipzen A."/>
            <person name="He G."/>
            <person name="Amirebrahimi M."/>
            <person name="Grigoriev I.V."/>
            <person name="Miller A.N."/>
        </authorList>
    </citation>
    <scope>NUCLEOTIDE SEQUENCE [LARGE SCALE GENOMIC DNA]</scope>
    <source>
        <strain evidence="1 2">B22-T-1</strain>
    </source>
</reference>
<protein>
    <submittedName>
        <fullName evidence="1">Uncharacterized protein</fullName>
    </submittedName>
</protein>
<dbReference type="EMBL" id="KZ678378">
    <property type="protein sequence ID" value="PSS02337.1"/>
    <property type="molecule type" value="Genomic_DNA"/>
</dbReference>
<name>A0A2T3AL35_9PEZI</name>
<organism evidence="1 2">
    <name type="scientific">Coniella lustricola</name>
    <dbReference type="NCBI Taxonomy" id="2025994"/>
    <lineage>
        <taxon>Eukaryota</taxon>
        <taxon>Fungi</taxon>
        <taxon>Dikarya</taxon>
        <taxon>Ascomycota</taxon>
        <taxon>Pezizomycotina</taxon>
        <taxon>Sordariomycetes</taxon>
        <taxon>Sordariomycetidae</taxon>
        <taxon>Diaporthales</taxon>
        <taxon>Schizoparmaceae</taxon>
        <taxon>Coniella</taxon>
    </lineage>
</organism>